<dbReference type="GO" id="GO:0016810">
    <property type="term" value="F:hydrolase activity, acting on carbon-nitrogen (but not peptide) bonds"/>
    <property type="evidence" value="ECO:0007669"/>
    <property type="project" value="InterPro"/>
</dbReference>
<comment type="caution">
    <text evidence="2">The sequence shown here is derived from an EMBL/GenBank/DDBJ whole genome shotgun (WGS) entry which is preliminary data.</text>
</comment>
<dbReference type="PANTHER" id="PTHR10587:SF128">
    <property type="entry name" value="POLYSACCHARIDE DEACETYLASE PDAB-RELATED"/>
    <property type="match status" value="1"/>
</dbReference>
<dbReference type="GO" id="GO:0016020">
    <property type="term" value="C:membrane"/>
    <property type="evidence" value="ECO:0007669"/>
    <property type="project" value="TreeGrafter"/>
</dbReference>
<dbReference type="EMBL" id="RCHT01000001">
    <property type="protein sequence ID" value="RLL14736.1"/>
    <property type="molecule type" value="Genomic_DNA"/>
</dbReference>
<keyword evidence="3" id="KW-1185">Reference proteome</keyword>
<accession>A0A498CRD0</accession>
<evidence type="ECO:0000259" key="1">
    <source>
        <dbReference type="PROSITE" id="PS51677"/>
    </source>
</evidence>
<organism evidence="2 3">
    <name type="scientific">Anaerotruncus massiliensis</name>
    <name type="common">ex Liu et al. 2021</name>
    <dbReference type="NCBI Taxonomy" id="2321404"/>
    <lineage>
        <taxon>Bacteria</taxon>
        <taxon>Bacillati</taxon>
        <taxon>Bacillota</taxon>
        <taxon>Clostridia</taxon>
        <taxon>Eubacteriales</taxon>
        <taxon>Oscillospiraceae</taxon>
        <taxon>Anaerotruncus</taxon>
    </lineage>
</organism>
<dbReference type="RefSeq" id="WP_121585841.1">
    <property type="nucleotide sequence ID" value="NZ_RCHT01000001.1"/>
</dbReference>
<evidence type="ECO:0000313" key="3">
    <source>
        <dbReference type="Proteomes" id="UP000276301"/>
    </source>
</evidence>
<feature type="domain" description="NodB homology" evidence="1">
    <location>
        <begin position="50"/>
        <end position="227"/>
    </location>
</feature>
<dbReference type="GO" id="GO:0005975">
    <property type="term" value="P:carbohydrate metabolic process"/>
    <property type="evidence" value="ECO:0007669"/>
    <property type="project" value="InterPro"/>
</dbReference>
<dbReference type="InterPro" id="IPR011330">
    <property type="entry name" value="Glyco_hydro/deAcase_b/a-brl"/>
</dbReference>
<dbReference type="Gene3D" id="3.20.20.370">
    <property type="entry name" value="Glycoside hydrolase/deacetylase"/>
    <property type="match status" value="1"/>
</dbReference>
<dbReference type="AlphaFoldDB" id="A0A498CRD0"/>
<protein>
    <submittedName>
        <fullName evidence="2">Deacetylase</fullName>
    </submittedName>
</protein>
<name>A0A498CRD0_9FIRM</name>
<dbReference type="SUPFAM" id="SSF88713">
    <property type="entry name" value="Glycoside hydrolase/deacetylase"/>
    <property type="match status" value="1"/>
</dbReference>
<dbReference type="Pfam" id="PF01522">
    <property type="entry name" value="Polysacc_deac_1"/>
    <property type="match status" value="1"/>
</dbReference>
<sequence>MYGVFTRKTLFALLVILIVVLILMGVAGNVMGVSAAPRELPIYSVETPEKVLSLGINCAWDDSDIDEILKLLDERGVKATFFVVGTWADHYPDAVRRIAAAGHEVGSHSNTHPDMTKLGREEIAQQLDASGSKLEALTGQRPVLFRAPSGAYNNLVVSTARSLGWEVIQWSNDSLDWKGLSVEEITARVTGAAGPGDIMLFHAGKPNTAEALRRVIDTLAAQGYRFAPVGELVYGPPYTIDHTGRQHK</sequence>
<dbReference type="InterPro" id="IPR050248">
    <property type="entry name" value="Polysacc_deacetylase_ArnD"/>
</dbReference>
<gene>
    <name evidence="2" type="ORF">D4A47_01785</name>
</gene>
<reference evidence="2 3" key="1">
    <citation type="submission" date="2018-10" db="EMBL/GenBank/DDBJ databases">
        <title>Anaerotruncus faecis sp. nov., isolated from human feces.</title>
        <authorList>
            <person name="Wang Y.-J."/>
        </authorList>
    </citation>
    <scope>NUCLEOTIDE SEQUENCE [LARGE SCALE GENOMIC DNA]</scope>
    <source>
        <strain evidence="2 3">22A2-44</strain>
    </source>
</reference>
<dbReference type="CDD" id="cd10917">
    <property type="entry name" value="CE4_NodB_like_6s_7s"/>
    <property type="match status" value="1"/>
</dbReference>
<dbReference type="Proteomes" id="UP000276301">
    <property type="component" value="Unassembled WGS sequence"/>
</dbReference>
<dbReference type="PROSITE" id="PS51677">
    <property type="entry name" value="NODB"/>
    <property type="match status" value="1"/>
</dbReference>
<dbReference type="InterPro" id="IPR002509">
    <property type="entry name" value="NODB_dom"/>
</dbReference>
<evidence type="ECO:0000313" key="2">
    <source>
        <dbReference type="EMBL" id="RLL14736.1"/>
    </source>
</evidence>
<proteinExistence type="predicted"/>
<dbReference type="PANTHER" id="PTHR10587">
    <property type="entry name" value="GLYCOSYL TRANSFERASE-RELATED"/>
    <property type="match status" value="1"/>
</dbReference>